<evidence type="ECO:0000256" key="9">
    <source>
        <dbReference type="SAM" id="MobiDB-lite"/>
    </source>
</evidence>
<keyword evidence="7" id="KW-0539">Nucleus</keyword>
<feature type="region of interest" description="Disordered" evidence="9">
    <location>
        <begin position="236"/>
        <end position="263"/>
    </location>
</feature>
<feature type="coiled-coil region" evidence="8">
    <location>
        <begin position="518"/>
        <end position="552"/>
    </location>
</feature>
<reference evidence="11 12" key="1">
    <citation type="submission" date="2018-11" db="EMBL/GenBank/DDBJ databases">
        <authorList>
            <consortium name="Pathogen Informatics"/>
        </authorList>
    </citation>
    <scope>NUCLEOTIDE SEQUENCE [LARGE SCALE GENOMIC DNA]</scope>
    <source>
        <strain evidence="11 12">Zambia</strain>
    </source>
</reference>
<evidence type="ECO:0000256" key="10">
    <source>
        <dbReference type="SAM" id="Phobius"/>
    </source>
</evidence>
<dbReference type="InterPro" id="IPR019130">
    <property type="entry name" value="Macoilin"/>
</dbReference>
<evidence type="ECO:0000256" key="2">
    <source>
        <dbReference type="ARBA" id="ARBA00004269"/>
    </source>
</evidence>
<evidence type="ECO:0000256" key="7">
    <source>
        <dbReference type="ARBA" id="ARBA00023242"/>
    </source>
</evidence>
<evidence type="ECO:0000256" key="4">
    <source>
        <dbReference type="ARBA" id="ARBA00022824"/>
    </source>
</evidence>
<keyword evidence="6 10" id="KW-0472">Membrane</keyword>
<feature type="compositionally biased region" description="Low complexity" evidence="9">
    <location>
        <begin position="314"/>
        <end position="343"/>
    </location>
</feature>
<dbReference type="PANTHER" id="PTHR13289:SF6">
    <property type="entry name" value="MACOILIN"/>
    <property type="match status" value="1"/>
</dbReference>
<comment type="subcellular location">
    <subcellularLocation>
        <location evidence="1">Nucleus membrane</location>
        <topology evidence="1">Multi-pass membrane protein</topology>
    </subcellularLocation>
    <subcellularLocation>
        <location evidence="2">Rough endoplasmic reticulum membrane</location>
        <topology evidence="2">Multi-pass membrane protein</topology>
    </subcellularLocation>
</comment>
<dbReference type="Pfam" id="PF09726">
    <property type="entry name" value="Macoilin"/>
    <property type="match status" value="2"/>
</dbReference>
<feature type="coiled-coil region" evidence="8">
    <location>
        <begin position="366"/>
        <end position="446"/>
    </location>
</feature>
<keyword evidence="8" id="KW-0175">Coiled coil</keyword>
<dbReference type="GO" id="GO:0031965">
    <property type="term" value="C:nuclear membrane"/>
    <property type="evidence" value="ECO:0007669"/>
    <property type="project" value="UniProtKB-SubCell"/>
</dbReference>
<feature type="compositionally biased region" description="Low complexity" evidence="9">
    <location>
        <begin position="276"/>
        <end position="290"/>
    </location>
</feature>
<feature type="transmembrane region" description="Helical" evidence="10">
    <location>
        <begin position="18"/>
        <end position="38"/>
    </location>
</feature>
<feature type="compositionally biased region" description="Basic and acidic residues" evidence="9">
    <location>
        <begin position="562"/>
        <end position="577"/>
    </location>
</feature>
<keyword evidence="5 10" id="KW-1133">Transmembrane helix</keyword>
<proteinExistence type="predicted"/>
<accession>A0A3P8D3H0</accession>
<evidence type="ECO:0000313" key="12">
    <source>
        <dbReference type="Proteomes" id="UP000277204"/>
    </source>
</evidence>
<feature type="compositionally biased region" description="Polar residues" evidence="9">
    <location>
        <begin position="578"/>
        <end position="588"/>
    </location>
</feature>
<feature type="region of interest" description="Disordered" evidence="9">
    <location>
        <begin position="276"/>
        <end position="360"/>
    </location>
</feature>
<gene>
    <name evidence="11" type="ORF">SMRZ_LOCUS17972</name>
</gene>
<dbReference type="PANTHER" id="PTHR13289">
    <property type="entry name" value="PROTEIN PHOSPHATASE 1-BINDING PROTEIN BIFOCAL"/>
    <property type="match status" value="1"/>
</dbReference>
<organism evidence="11 12">
    <name type="scientific">Schistosoma margrebowiei</name>
    <dbReference type="NCBI Taxonomy" id="48269"/>
    <lineage>
        <taxon>Eukaryota</taxon>
        <taxon>Metazoa</taxon>
        <taxon>Spiralia</taxon>
        <taxon>Lophotrochozoa</taxon>
        <taxon>Platyhelminthes</taxon>
        <taxon>Trematoda</taxon>
        <taxon>Digenea</taxon>
        <taxon>Strigeidida</taxon>
        <taxon>Schistosomatoidea</taxon>
        <taxon>Schistosomatidae</taxon>
        <taxon>Schistosoma</taxon>
    </lineage>
</organism>
<sequence>MLYICLKRYRSSILDRGVYIPTVALCFLFFYVEVAVRFRDPKSQPLGIDLCRPFAAHCIGYPVVTLGFSLKSMISHHFRLCLMFSVFSFNKDTIPKSKHSNMVCENNCSTLAISSPTSTVPNVTSSGNMSELNRVNPIHSRDKEIHPASSVNKKNMSLNHPRTTRLVYSSTRGDNCTDLSLCSNDSSVSQECTFRLGNDEPVNNHTSVPSSLSEQPDSYVAVSLAQTIIVKVPSVPNSVVPDTVSDDNHMERDTDMKEDKLVHKKSTSLLASVTSGLSTSTCSNSTSNNNRAKSNCTPSNSKSCETKQSPPSMNITSNKTTLSNNSNVSSPSSGAAASSRSNTCGSTSLSTGCKSGGKNANKDEYTLKLEAEARNLKSEIQSLRSSEIQLRGQVQQLLAAERTYRSESSQAQQESESLQAKLNQLTQRLQADRASLQAAEKRLTEERKYRLLLEQQFKQQSGKQIEASSSESTSNEPVISKTTDSKNFFSYFRASMTESRSTSLNSCDPICVEACKNNELCAKRRQELELELQNLTKALTLKNNQLTALNSERFSHGGLSESNDKTWKKQTKNERTKQSNSVEQNYNMSKRRQKHEITETELSDLASRVNSLQEENQRLTDTLKEEDKMKQELMTAYHSSLKEITELNGLFQLLYYLPFVII</sequence>
<keyword evidence="12" id="KW-1185">Reference proteome</keyword>
<dbReference type="GO" id="GO:0006935">
    <property type="term" value="P:chemotaxis"/>
    <property type="evidence" value="ECO:0007669"/>
    <property type="project" value="TreeGrafter"/>
</dbReference>
<feature type="compositionally biased region" description="Polar residues" evidence="9">
    <location>
        <begin position="291"/>
        <end position="313"/>
    </location>
</feature>
<keyword evidence="3 10" id="KW-0812">Transmembrane</keyword>
<name>A0A3P8D3H0_9TREM</name>
<evidence type="ECO:0000256" key="6">
    <source>
        <dbReference type="ARBA" id="ARBA00023136"/>
    </source>
</evidence>
<evidence type="ECO:0000313" key="11">
    <source>
        <dbReference type="EMBL" id="VDP25955.1"/>
    </source>
</evidence>
<dbReference type="EMBL" id="UZAI01017513">
    <property type="protein sequence ID" value="VDP25955.1"/>
    <property type="molecule type" value="Genomic_DNA"/>
</dbReference>
<dbReference type="GO" id="GO:0030867">
    <property type="term" value="C:rough endoplasmic reticulum membrane"/>
    <property type="evidence" value="ECO:0007669"/>
    <property type="project" value="UniProtKB-SubCell"/>
</dbReference>
<dbReference type="GO" id="GO:0008017">
    <property type="term" value="F:microtubule binding"/>
    <property type="evidence" value="ECO:0007669"/>
    <property type="project" value="TreeGrafter"/>
</dbReference>
<feature type="compositionally biased region" description="Polar residues" evidence="9">
    <location>
        <begin position="344"/>
        <end position="353"/>
    </location>
</feature>
<keyword evidence="4" id="KW-0256">Endoplasmic reticulum</keyword>
<feature type="region of interest" description="Disordered" evidence="9">
    <location>
        <begin position="552"/>
        <end position="596"/>
    </location>
</feature>
<protein>
    <submittedName>
        <fullName evidence="11">Uncharacterized protein</fullName>
    </submittedName>
</protein>
<evidence type="ECO:0000256" key="5">
    <source>
        <dbReference type="ARBA" id="ARBA00022989"/>
    </source>
</evidence>
<dbReference type="AlphaFoldDB" id="A0A3P8D3H0"/>
<evidence type="ECO:0000256" key="8">
    <source>
        <dbReference type="SAM" id="Coils"/>
    </source>
</evidence>
<feature type="compositionally biased region" description="Basic and acidic residues" evidence="9">
    <location>
        <begin position="246"/>
        <end position="261"/>
    </location>
</feature>
<dbReference type="GO" id="GO:0023041">
    <property type="term" value="P:neuronal signal transduction"/>
    <property type="evidence" value="ECO:0007669"/>
    <property type="project" value="InterPro"/>
</dbReference>
<evidence type="ECO:0000256" key="1">
    <source>
        <dbReference type="ARBA" id="ARBA00004232"/>
    </source>
</evidence>
<evidence type="ECO:0000256" key="3">
    <source>
        <dbReference type="ARBA" id="ARBA00022692"/>
    </source>
</evidence>
<dbReference type="Proteomes" id="UP000277204">
    <property type="component" value="Unassembled WGS sequence"/>
</dbReference>